<feature type="domain" description="Glycosyl transferase family 1" evidence="4">
    <location>
        <begin position="129"/>
        <end position="302"/>
    </location>
</feature>
<sequence>RKLLFPKFIWPRWLRLIWHVWRVVRKEKIEIIFVQQVLPVGYSAIVMKKLFKVPFLLFSHGTDLVAGTATIWKRKMVTMVSKHTDQIIFNSNSLMSRYLRVLPQFENKSFVLYPCPEPRFLEPPPRADIDNLRRRYALEGKQTLLSVSRLDEGKGFPSMIRCMPKILEQVPNLVWFIIGGGFKTDLIIDSIRKYNLQNVVRFVGEIPHEDLHPYFYTSDVFVLLTHPDEGKEEGLGLVFLEASAAGLPIVAGRSGGVPEAVLDGRTGLIVDAHNEKQVVDSVLKLLREKAYASQLGKAAKERMLKDFQWHEQIKLLEPWIG</sequence>
<comment type="similarity">
    <text evidence="1">Belongs to the glycosyltransferase group 1 family. Glycosyltransferase 4 subfamily.</text>
</comment>
<dbReference type="PANTHER" id="PTHR12526:SF640">
    <property type="entry name" value="COLANIC ACID BIOSYNTHESIS GLYCOSYLTRANSFERASE WCAL-RELATED"/>
    <property type="match status" value="1"/>
</dbReference>
<dbReference type="CDD" id="cd03801">
    <property type="entry name" value="GT4_PimA-like"/>
    <property type="match status" value="1"/>
</dbReference>
<comment type="caution">
    <text evidence="6">The sequence shown here is derived from an EMBL/GenBank/DDBJ whole genome shotgun (WGS) entry which is preliminary data.</text>
</comment>
<dbReference type="Proteomes" id="UP000178895">
    <property type="component" value="Unassembled WGS sequence"/>
</dbReference>
<evidence type="ECO:0000256" key="2">
    <source>
        <dbReference type="ARBA" id="ARBA00022676"/>
    </source>
</evidence>
<feature type="domain" description="Glycosyltransferase subfamily 4-like N-terminal" evidence="5">
    <location>
        <begin position="9"/>
        <end position="103"/>
    </location>
</feature>
<evidence type="ECO:0000259" key="4">
    <source>
        <dbReference type="Pfam" id="PF00534"/>
    </source>
</evidence>
<evidence type="ECO:0000259" key="5">
    <source>
        <dbReference type="Pfam" id="PF13439"/>
    </source>
</evidence>
<evidence type="ECO:0000313" key="6">
    <source>
        <dbReference type="EMBL" id="OGH89792.1"/>
    </source>
</evidence>
<proteinExistence type="inferred from homology"/>
<dbReference type="PANTHER" id="PTHR12526">
    <property type="entry name" value="GLYCOSYLTRANSFERASE"/>
    <property type="match status" value="1"/>
</dbReference>
<name>A0A1F6P0T0_9BACT</name>
<keyword evidence="2" id="KW-0328">Glycosyltransferase</keyword>
<protein>
    <recommendedName>
        <fullName evidence="8">Glycosyl transferase family 1 domain-containing protein</fullName>
    </recommendedName>
</protein>
<evidence type="ECO:0008006" key="8">
    <source>
        <dbReference type="Google" id="ProtNLM"/>
    </source>
</evidence>
<gene>
    <name evidence="6" type="ORF">A2469_04030</name>
</gene>
<dbReference type="InterPro" id="IPR028098">
    <property type="entry name" value="Glyco_trans_4-like_N"/>
</dbReference>
<dbReference type="InterPro" id="IPR001296">
    <property type="entry name" value="Glyco_trans_1"/>
</dbReference>
<dbReference type="Pfam" id="PF13439">
    <property type="entry name" value="Glyco_transf_4"/>
    <property type="match status" value="1"/>
</dbReference>
<keyword evidence="3" id="KW-0808">Transferase</keyword>
<dbReference type="Gene3D" id="3.40.50.2000">
    <property type="entry name" value="Glycogen Phosphorylase B"/>
    <property type="match status" value="2"/>
</dbReference>
<feature type="non-terminal residue" evidence="6">
    <location>
        <position position="1"/>
    </location>
</feature>
<reference evidence="6 7" key="1">
    <citation type="journal article" date="2016" name="Nat. Commun.">
        <title>Thousands of microbial genomes shed light on interconnected biogeochemical processes in an aquifer system.</title>
        <authorList>
            <person name="Anantharaman K."/>
            <person name="Brown C.T."/>
            <person name="Hug L.A."/>
            <person name="Sharon I."/>
            <person name="Castelle C.J."/>
            <person name="Probst A.J."/>
            <person name="Thomas B.C."/>
            <person name="Singh A."/>
            <person name="Wilkins M.J."/>
            <person name="Karaoz U."/>
            <person name="Brodie E.L."/>
            <person name="Williams K.H."/>
            <person name="Hubbard S.S."/>
            <person name="Banfield J.F."/>
        </authorList>
    </citation>
    <scope>NUCLEOTIDE SEQUENCE [LARGE SCALE GENOMIC DNA]</scope>
</reference>
<dbReference type="GO" id="GO:0016757">
    <property type="term" value="F:glycosyltransferase activity"/>
    <property type="evidence" value="ECO:0007669"/>
    <property type="project" value="UniProtKB-KW"/>
</dbReference>
<evidence type="ECO:0000256" key="1">
    <source>
        <dbReference type="ARBA" id="ARBA00009481"/>
    </source>
</evidence>
<dbReference type="AlphaFoldDB" id="A0A1F6P0T0"/>
<evidence type="ECO:0000313" key="7">
    <source>
        <dbReference type="Proteomes" id="UP000178895"/>
    </source>
</evidence>
<organism evidence="6 7">
    <name type="scientific">Candidatus Magasanikbacteria bacterium RIFOXYC2_FULL_40_16</name>
    <dbReference type="NCBI Taxonomy" id="1798703"/>
    <lineage>
        <taxon>Bacteria</taxon>
        <taxon>Candidatus Magasanikiibacteriota</taxon>
    </lineage>
</organism>
<dbReference type="SUPFAM" id="SSF53756">
    <property type="entry name" value="UDP-Glycosyltransferase/glycogen phosphorylase"/>
    <property type="match status" value="1"/>
</dbReference>
<dbReference type="EMBL" id="MFQY01000028">
    <property type="protein sequence ID" value="OGH89792.1"/>
    <property type="molecule type" value="Genomic_DNA"/>
</dbReference>
<dbReference type="Pfam" id="PF00534">
    <property type="entry name" value="Glycos_transf_1"/>
    <property type="match status" value="1"/>
</dbReference>
<evidence type="ECO:0000256" key="3">
    <source>
        <dbReference type="ARBA" id="ARBA00022679"/>
    </source>
</evidence>
<accession>A0A1F6P0T0</accession>